<evidence type="ECO:0000313" key="2">
    <source>
        <dbReference type="Proteomes" id="UP001055811"/>
    </source>
</evidence>
<proteinExistence type="predicted"/>
<name>A0ACB9D2K3_CICIN</name>
<accession>A0ACB9D2K3</accession>
<sequence length="406" mass="46074">MGFTVYHIDVKTAFLYGEVKEEIYVDQPPRFVNSKFPNHVYKLDKALYGLHQAPRAWYATLTEHLLNQGYTRGTIDHTLFIKREKTDLIVIQIYVDDIIFGSSSETLCKDFERVMKKRFEMSSLGEMTMFIGLQVRQSSSGILLHQGKYVDDILEKSGFQDAKANPKLSHLVAVKRIFRYLKGRPRLGLWYPKNHEFDLYAFADSNYGGRDIDRKSTSAGCQLLGDRLISWQCKKQQTVWTSTAKAEYRENFPGGHPSWDFSHPGTLNYIVLMGSAALTTLKRIVIGRKSEIAALSLEIAALSRLSGKNRIFCDVLEEEEGDKGALEKVVLRRSLVLQFLGLYEFSSLLDIDDNDVYRRIGVSSRTEDGSGQARESHDDTDGSGQARESYDDTDGSGQARESHDVY</sequence>
<protein>
    <submittedName>
        <fullName evidence="1">Uncharacterized protein</fullName>
    </submittedName>
</protein>
<comment type="caution">
    <text evidence="1">The sequence shown here is derived from an EMBL/GenBank/DDBJ whole genome shotgun (WGS) entry which is preliminary data.</text>
</comment>
<gene>
    <name evidence="1" type="ORF">L2E82_31000</name>
</gene>
<evidence type="ECO:0000313" key="1">
    <source>
        <dbReference type="EMBL" id="KAI3740532.1"/>
    </source>
</evidence>
<dbReference type="EMBL" id="CM042013">
    <property type="protein sequence ID" value="KAI3740532.1"/>
    <property type="molecule type" value="Genomic_DNA"/>
</dbReference>
<reference evidence="1 2" key="2">
    <citation type="journal article" date="2022" name="Mol. Ecol. Resour.">
        <title>The genomes of chicory, endive, great burdock and yacon provide insights into Asteraceae paleo-polyploidization history and plant inulin production.</title>
        <authorList>
            <person name="Fan W."/>
            <person name="Wang S."/>
            <person name="Wang H."/>
            <person name="Wang A."/>
            <person name="Jiang F."/>
            <person name="Liu H."/>
            <person name="Zhao H."/>
            <person name="Xu D."/>
            <person name="Zhang Y."/>
        </authorList>
    </citation>
    <scope>NUCLEOTIDE SEQUENCE [LARGE SCALE GENOMIC DNA]</scope>
    <source>
        <strain evidence="2">cv. Punajuju</strain>
        <tissue evidence="1">Leaves</tissue>
    </source>
</reference>
<reference evidence="2" key="1">
    <citation type="journal article" date="2022" name="Mol. Ecol. Resour.">
        <title>The genomes of chicory, endive, great burdock and yacon provide insights into Asteraceae palaeo-polyploidization history and plant inulin production.</title>
        <authorList>
            <person name="Fan W."/>
            <person name="Wang S."/>
            <person name="Wang H."/>
            <person name="Wang A."/>
            <person name="Jiang F."/>
            <person name="Liu H."/>
            <person name="Zhao H."/>
            <person name="Xu D."/>
            <person name="Zhang Y."/>
        </authorList>
    </citation>
    <scope>NUCLEOTIDE SEQUENCE [LARGE SCALE GENOMIC DNA]</scope>
    <source>
        <strain evidence="2">cv. Punajuju</strain>
    </source>
</reference>
<keyword evidence="2" id="KW-1185">Reference proteome</keyword>
<dbReference type="Proteomes" id="UP001055811">
    <property type="component" value="Linkage Group LG05"/>
</dbReference>
<organism evidence="1 2">
    <name type="scientific">Cichorium intybus</name>
    <name type="common">Chicory</name>
    <dbReference type="NCBI Taxonomy" id="13427"/>
    <lineage>
        <taxon>Eukaryota</taxon>
        <taxon>Viridiplantae</taxon>
        <taxon>Streptophyta</taxon>
        <taxon>Embryophyta</taxon>
        <taxon>Tracheophyta</taxon>
        <taxon>Spermatophyta</taxon>
        <taxon>Magnoliopsida</taxon>
        <taxon>eudicotyledons</taxon>
        <taxon>Gunneridae</taxon>
        <taxon>Pentapetalae</taxon>
        <taxon>asterids</taxon>
        <taxon>campanulids</taxon>
        <taxon>Asterales</taxon>
        <taxon>Asteraceae</taxon>
        <taxon>Cichorioideae</taxon>
        <taxon>Cichorieae</taxon>
        <taxon>Cichoriinae</taxon>
        <taxon>Cichorium</taxon>
    </lineage>
</organism>